<keyword evidence="3" id="KW-1185">Reference proteome</keyword>
<dbReference type="EMBL" id="JAFHKP010000035">
    <property type="protein sequence ID" value="KAG5467250.1"/>
    <property type="molecule type" value="Genomic_DNA"/>
</dbReference>
<feature type="region of interest" description="Disordered" evidence="1">
    <location>
        <begin position="318"/>
        <end position="361"/>
    </location>
</feature>
<evidence type="ECO:0000313" key="3">
    <source>
        <dbReference type="Proteomes" id="UP000674179"/>
    </source>
</evidence>
<dbReference type="GeneID" id="94168179"/>
<evidence type="ECO:0000256" key="1">
    <source>
        <dbReference type="SAM" id="MobiDB-lite"/>
    </source>
</evidence>
<name>A0A836GKL4_LEIEN</name>
<feature type="compositionally biased region" description="Polar residues" evidence="1">
    <location>
        <begin position="318"/>
        <end position="336"/>
    </location>
</feature>
<feature type="region of interest" description="Disordered" evidence="1">
    <location>
        <begin position="36"/>
        <end position="67"/>
    </location>
</feature>
<comment type="caution">
    <text evidence="2">The sequence shown here is derived from an EMBL/GenBank/DDBJ whole genome shotgun (WGS) entry which is preliminary data.</text>
</comment>
<dbReference type="KEGG" id="lenr:94168179"/>
<feature type="compositionally biased region" description="Low complexity" evidence="1">
    <location>
        <begin position="337"/>
        <end position="346"/>
    </location>
</feature>
<sequence length="508" mass="55679">MEKGYENANGSDRSRHKPNAVRKFFSKNVSIRSLTSKVDDASSVARCESSNSPRSAREPEELEDHMEGSNYDKTEICIACGFPRGSTVCCPVTRRHHGTDELMTSDRHNSNHLRVPSATKSIFATLRKQFPVSPARRHHQSRQAGGESGSSTVRELHPLAPGVEDTASDGADRHSRGVSTPRMGGAGDSLGRGNGIGDFRNGTYAHQLSEIDAHEAGDKVEEAASQEEVGLQYYCYTDENGDTYWCTQELQDSAQQQDFATNAAAALTSAQATSVYYEPQAGQVGEEFSVPPGSYVCTYVDENGQTVYCICTPEVEGTQDNTAEQPSQAADTNNGRTTSTSATAASRPRVVSVKARDVTTSPKHKAPAAIFASLTEAFRSRRSHRSRGHVDPASISLGDDMNTDPPAPMGTVTSETSTTVGNDAENPYDNEVEEFMELLDENEKKSFLKERKRLIRELTACEKKERDALTKQRHDGVEVLGREERAEILVLRNDQRIFKTAQKRGVSF</sequence>
<feature type="region of interest" description="Disordered" evidence="1">
    <location>
        <begin position="382"/>
        <end position="405"/>
    </location>
</feature>
<gene>
    <name evidence="2" type="ORF">CUR178_00891</name>
</gene>
<dbReference type="OrthoDB" id="273129at2759"/>
<dbReference type="AlphaFoldDB" id="A0A836GKL4"/>
<organism evidence="2 3">
    <name type="scientific">Leishmania enriettii</name>
    <dbReference type="NCBI Taxonomy" id="5663"/>
    <lineage>
        <taxon>Eukaryota</taxon>
        <taxon>Discoba</taxon>
        <taxon>Euglenozoa</taxon>
        <taxon>Kinetoplastea</taxon>
        <taxon>Metakinetoplastina</taxon>
        <taxon>Trypanosomatida</taxon>
        <taxon>Trypanosomatidae</taxon>
        <taxon>Leishmaniinae</taxon>
        <taxon>Leishmania</taxon>
    </lineage>
</organism>
<accession>A0A836GKL4</accession>
<evidence type="ECO:0000313" key="2">
    <source>
        <dbReference type="EMBL" id="KAG5467250.1"/>
    </source>
</evidence>
<reference evidence="2 3" key="1">
    <citation type="submission" date="2021-02" db="EMBL/GenBank/DDBJ databases">
        <title>Leishmania (Mundinia) enrietti genome sequencing and assembly.</title>
        <authorList>
            <person name="Almutairi H."/>
            <person name="Gatherer D."/>
        </authorList>
    </citation>
    <scope>NUCLEOTIDE SEQUENCE [LARGE SCALE GENOMIC DNA]</scope>
    <source>
        <strain evidence="2">CUR178</strain>
    </source>
</reference>
<dbReference type="Proteomes" id="UP000674179">
    <property type="component" value="Chromosome 35"/>
</dbReference>
<proteinExistence type="predicted"/>
<feature type="region of interest" description="Disordered" evidence="1">
    <location>
        <begin position="131"/>
        <end position="194"/>
    </location>
</feature>
<feature type="compositionally biased region" description="Gly residues" evidence="1">
    <location>
        <begin position="184"/>
        <end position="194"/>
    </location>
</feature>
<feature type="region of interest" description="Disordered" evidence="1">
    <location>
        <begin position="1"/>
        <end position="21"/>
    </location>
</feature>
<dbReference type="RefSeq" id="XP_067688772.1">
    <property type="nucleotide sequence ID" value="XM_067832669.1"/>
</dbReference>
<protein>
    <submittedName>
        <fullName evidence="2">Uncharacterized protein</fullName>
    </submittedName>
</protein>
<feature type="compositionally biased region" description="Basic and acidic residues" evidence="1">
    <location>
        <begin position="55"/>
        <end position="67"/>
    </location>
</feature>